<dbReference type="AlphaFoldDB" id="A0A4R3ZY76"/>
<proteinExistence type="predicted"/>
<protein>
    <submittedName>
        <fullName evidence="1">Polyketide cyclase/dehydrase/lipid transport protein</fullName>
    </submittedName>
</protein>
<evidence type="ECO:0000313" key="2">
    <source>
        <dbReference type="Proteomes" id="UP000295805"/>
    </source>
</evidence>
<dbReference type="SUPFAM" id="SSF55961">
    <property type="entry name" value="Bet v1-like"/>
    <property type="match status" value="1"/>
</dbReference>
<accession>A0A4R3ZY76</accession>
<sequence>MHFTTLGAMELDLSRHVAADPDTVWSVLTDIPEAHRTLSGVVAVEILTTGPYEPGLRWRETRKMFGMKATEEMMVMAAEPPHSTTIVAENGGTEYTTVFTITPDAEGGSTLRMRFGAETAHAPAVSRVVMGLMGKFAEKSTRKTMEQDLADIAAEAERRASSS</sequence>
<organism evidence="1 2">
    <name type="scientific">Dietzia cinnamea</name>
    <dbReference type="NCBI Taxonomy" id="321318"/>
    <lineage>
        <taxon>Bacteria</taxon>
        <taxon>Bacillati</taxon>
        <taxon>Actinomycetota</taxon>
        <taxon>Actinomycetes</taxon>
        <taxon>Mycobacteriales</taxon>
        <taxon>Dietziaceae</taxon>
        <taxon>Dietzia</taxon>
    </lineage>
</organism>
<dbReference type="InterPro" id="IPR023393">
    <property type="entry name" value="START-like_dom_sf"/>
</dbReference>
<dbReference type="InterPro" id="IPR019587">
    <property type="entry name" value="Polyketide_cyclase/dehydratase"/>
</dbReference>
<reference evidence="1 2" key="1">
    <citation type="submission" date="2019-03" db="EMBL/GenBank/DDBJ databases">
        <title>Root nodule microbial communities of legume samples collected from USA, Mexico and Botswana.</title>
        <authorList>
            <person name="Hirsch A."/>
        </authorList>
    </citation>
    <scope>NUCLEOTIDE SEQUENCE [LARGE SCALE GENOMIC DNA]</scope>
    <source>
        <strain evidence="1 2">55</strain>
    </source>
</reference>
<dbReference type="Proteomes" id="UP000295805">
    <property type="component" value="Unassembled WGS sequence"/>
</dbReference>
<gene>
    <name evidence="1" type="ORF">EDD19_10337</name>
</gene>
<name>A0A4R3ZY76_9ACTN</name>
<dbReference type="Gene3D" id="3.30.530.20">
    <property type="match status" value="1"/>
</dbReference>
<dbReference type="EMBL" id="SMCX01000003">
    <property type="protein sequence ID" value="TCW25690.1"/>
    <property type="molecule type" value="Genomic_DNA"/>
</dbReference>
<comment type="caution">
    <text evidence="1">The sequence shown here is derived from an EMBL/GenBank/DDBJ whole genome shotgun (WGS) entry which is preliminary data.</text>
</comment>
<evidence type="ECO:0000313" key="1">
    <source>
        <dbReference type="EMBL" id="TCW25690.1"/>
    </source>
</evidence>
<dbReference type="Pfam" id="PF10604">
    <property type="entry name" value="Polyketide_cyc2"/>
    <property type="match status" value="1"/>
</dbReference>
<dbReference type="CDD" id="cd07812">
    <property type="entry name" value="SRPBCC"/>
    <property type="match status" value="1"/>
</dbReference>